<organism evidence="2 3">
    <name type="scientific">Aspergillus calidoustus</name>
    <dbReference type="NCBI Taxonomy" id="454130"/>
    <lineage>
        <taxon>Eukaryota</taxon>
        <taxon>Fungi</taxon>
        <taxon>Dikarya</taxon>
        <taxon>Ascomycota</taxon>
        <taxon>Pezizomycotina</taxon>
        <taxon>Eurotiomycetes</taxon>
        <taxon>Eurotiomycetidae</taxon>
        <taxon>Eurotiales</taxon>
        <taxon>Aspergillaceae</taxon>
        <taxon>Aspergillus</taxon>
        <taxon>Aspergillus subgen. Nidulantes</taxon>
    </lineage>
</organism>
<evidence type="ECO:0000313" key="3">
    <source>
        <dbReference type="Proteomes" id="UP000054771"/>
    </source>
</evidence>
<feature type="compositionally biased region" description="Basic and acidic residues" evidence="1">
    <location>
        <begin position="198"/>
        <end position="215"/>
    </location>
</feature>
<gene>
    <name evidence="2" type="ORF">ASPCAL11666</name>
</gene>
<name>A0A0U4ZFM1_ASPCI</name>
<feature type="compositionally biased region" description="Basic residues" evidence="1">
    <location>
        <begin position="119"/>
        <end position="131"/>
    </location>
</feature>
<keyword evidence="3" id="KW-1185">Reference proteome</keyword>
<sequence>MSAARSVPLYRKRPRVSRWTEEEQHLFQTLLEQDPGIRDPWLFTELHKDKFPTRSRSAVHMKFLEKTIGYKPGMKTRGLAASLSAAEGSDDRVTAGSTTNTPSGGGGVSINDGDNVQVHQRRRPGRPRGRPRNPTGLASVTTTELQVAVPSHLSGRGRGGGAGSRGALRRSGRSRPAPSALRTAIHTTTSSRPRCRHKETSRTSVDERRASRPDDNAAGVDGNQEIVDISSDSDDSNDELNQPQRRNTSRNFPTTPLVPQQDHSLRRILQQSADRTPVSDAQITEAVDQAEQLSQYMESVVKALKKNRDEFRQHTKILQAMQMSVGNLDTKELLL</sequence>
<evidence type="ECO:0008006" key="4">
    <source>
        <dbReference type="Google" id="ProtNLM"/>
    </source>
</evidence>
<protein>
    <recommendedName>
        <fullName evidence="4">Myb-like domain-containing protein</fullName>
    </recommendedName>
</protein>
<evidence type="ECO:0000256" key="1">
    <source>
        <dbReference type="SAM" id="MobiDB-lite"/>
    </source>
</evidence>
<accession>A0A0U4ZFM1</accession>
<feature type="region of interest" description="Disordered" evidence="1">
    <location>
        <begin position="82"/>
        <end position="263"/>
    </location>
</feature>
<feature type="compositionally biased region" description="Polar residues" evidence="1">
    <location>
        <begin position="239"/>
        <end position="262"/>
    </location>
</feature>
<proteinExistence type="predicted"/>
<dbReference type="EMBL" id="CDMC01000011">
    <property type="protein sequence ID" value="CEL08517.1"/>
    <property type="molecule type" value="Genomic_DNA"/>
</dbReference>
<evidence type="ECO:0000313" key="2">
    <source>
        <dbReference type="EMBL" id="CEL08517.1"/>
    </source>
</evidence>
<feature type="compositionally biased region" description="Polar residues" evidence="1">
    <location>
        <begin position="136"/>
        <end position="145"/>
    </location>
</feature>
<dbReference type="AlphaFoldDB" id="A0A0U4ZFM1"/>
<dbReference type="Proteomes" id="UP000054771">
    <property type="component" value="Unassembled WGS sequence"/>
</dbReference>
<reference evidence="3" key="1">
    <citation type="journal article" date="2016" name="Genome Announc.">
        <title>Draft genome sequences of fungus Aspergillus calidoustus.</title>
        <authorList>
            <person name="Horn F."/>
            <person name="Linde J."/>
            <person name="Mattern D.J."/>
            <person name="Walther G."/>
            <person name="Guthke R."/>
            <person name="Scherlach K."/>
            <person name="Martin K."/>
            <person name="Brakhage A.A."/>
            <person name="Petzke L."/>
            <person name="Valiante V."/>
        </authorList>
    </citation>
    <scope>NUCLEOTIDE SEQUENCE [LARGE SCALE GENOMIC DNA]</scope>
    <source>
        <strain evidence="3">SF006504</strain>
    </source>
</reference>